<organism evidence="2 3">
    <name type="scientific">Paenibacillus turicensis</name>
    <dbReference type="NCBI Taxonomy" id="160487"/>
    <lineage>
        <taxon>Bacteria</taxon>
        <taxon>Bacillati</taxon>
        <taxon>Bacillota</taxon>
        <taxon>Bacilli</taxon>
        <taxon>Bacillales</taxon>
        <taxon>Paenibacillaceae</taxon>
        <taxon>Paenibacillus</taxon>
    </lineage>
</organism>
<protein>
    <submittedName>
        <fullName evidence="2">tRNA A-37 threonylcarbamoyl transferase component Bud32</fullName>
    </submittedName>
</protein>
<comment type="caution">
    <text evidence="2">The sequence shown here is derived from an EMBL/GenBank/DDBJ whole genome shotgun (WGS) entry which is preliminary data.</text>
</comment>
<dbReference type="EMBL" id="JAGGKG010000004">
    <property type="protein sequence ID" value="MBP1904526.1"/>
    <property type="molecule type" value="Genomic_DNA"/>
</dbReference>
<dbReference type="GO" id="GO:0016740">
    <property type="term" value="F:transferase activity"/>
    <property type="evidence" value="ECO:0007669"/>
    <property type="project" value="UniProtKB-KW"/>
</dbReference>
<dbReference type="Gene3D" id="3.90.1200.10">
    <property type="match status" value="1"/>
</dbReference>
<evidence type="ECO:0000313" key="2">
    <source>
        <dbReference type="EMBL" id="MBP1904526.1"/>
    </source>
</evidence>
<accession>A0ABS4FPM3</accession>
<dbReference type="Pfam" id="PF01636">
    <property type="entry name" value="APH"/>
    <property type="match status" value="1"/>
</dbReference>
<feature type="domain" description="Aminoglycoside phosphotransferase" evidence="1">
    <location>
        <begin position="121"/>
        <end position="176"/>
    </location>
</feature>
<sequence length="285" mass="33147">MNSRDKDLKKGNMSEVYRDGDIIYRDIKPQSKTISRLLLHLEKKGIPFTPRFLGTKNVNQEMLSFVEGETIEDYPPQNDIQSKMMTIQLAAKMLREYHDATLDFERRDEDIWFLSYEGNLQKEVICHNDFAPYNVTFKHHKPIGLIDFDTACPAPRIWDIAYAVYRFVPLSMEVYDPNTSKYRKYDKTLDCSERGLLLRTFLDAYTSGIEDVTGVKGVTGAEGKAVLDVLEVLQNVIMRLEALVKLFDEECSKRNLVFIKMKEEGHQQLYIDEIAFIKENMSDWT</sequence>
<dbReference type="Proteomes" id="UP001519272">
    <property type="component" value="Unassembled WGS sequence"/>
</dbReference>
<keyword evidence="3" id="KW-1185">Reference proteome</keyword>
<dbReference type="SUPFAM" id="SSF56112">
    <property type="entry name" value="Protein kinase-like (PK-like)"/>
    <property type="match status" value="1"/>
</dbReference>
<proteinExistence type="predicted"/>
<dbReference type="RefSeq" id="WP_210088208.1">
    <property type="nucleotide sequence ID" value="NZ_JAGGKG010000004.1"/>
</dbReference>
<reference evidence="2 3" key="1">
    <citation type="submission" date="2021-03" db="EMBL/GenBank/DDBJ databases">
        <title>Genomic Encyclopedia of Type Strains, Phase IV (KMG-IV): sequencing the most valuable type-strain genomes for metagenomic binning, comparative biology and taxonomic classification.</title>
        <authorList>
            <person name="Goeker M."/>
        </authorList>
    </citation>
    <scope>NUCLEOTIDE SEQUENCE [LARGE SCALE GENOMIC DNA]</scope>
    <source>
        <strain evidence="2 3">DSM 14349</strain>
    </source>
</reference>
<keyword evidence="2" id="KW-0808">Transferase</keyword>
<dbReference type="InterPro" id="IPR011009">
    <property type="entry name" value="Kinase-like_dom_sf"/>
</dbReference>
<evidence type="ECO:0000313" key="3">
    <source>
        <dbReference type="Proteomes" id="UP001519272"/>
    </source>
</evidence>
<gene>
    <name evidence="2" type="ORF">J2Z32_001149</name>
</gene>
<dbReference type="InterPro" id="IPR002575">
    <property type="entry name" value="Aminoglycoside_PTrfase"/>
</dbReference>
<evidence type="ECO:0000259" key="1">
    <source>
        <dbReference type="Pfam" id="PF01636"/>
    </source>
</evidence>
<name>A0ABS4FPM3_9BACL</name>